<dbReference type="PANTHER" id="PTHR34501">
    <property type="entry name" value="PROTEIN YDDL-RELATED"/>
    <property type="match status" value="1"/>
</dbReference>
<evidence type="ECO:0000313" key="7">
    <source>
        <dbReference type="EMBL" id="TVO40055.1"/>
    </source>
</evidence>
<organism evidence="7 8">
    <name type="scientific">Vibrio algivorus</name>
    <dbReference type="NCBI Taxonomy" id="1667024"/>
    <lineage>
        <taxon>Bacteria</taxon>
        <taxon>Pseudomonadati</taxon>
        <taxon>Pseudomonadota</taxon>
        <taxon>Gammaproteobacteria</taxon>
        <taxon>Vibrionales</taxon>
        <taxon>Vibrionaceae</taxon>
        <taxon>Vibrio</taxon>
    </lineage>
</organism>
<dbReference type="GO" id="GO:0009279">
    <property type="term" value="C:cell outer membrane"/>
    <property type="evidence" value="ECO:0007669"/>
    <property type="project" value="UniProtKB-SubCell"/>
</dbReference>
<dbReference type="Gene3D" id="2.40.160.10">
    <property type="entry name" value="Porin"/>
    <property type="match status" value="1"/>
</dbReference>
<evidence type="ECO:0000256" key="4">
    <source>
        <dbReference type="ARBA" id="ARBA00023136"/>
    </source>
</evidence>
<evidence type="ECO:0000256" key="1">
    <source>
        <dbReference type="ARBA" id="ARBA00004571"/>
    </source>
</evidence>
<sequence>MNKKLLVLAIAAAATATSASAANVYKDGTNTLDIGGRAEFRGDFIGTDSGDEIDGSMMNNSRFRLNVGGETQITDGLTGFGFYEAEQTVISSGNNDANSDFKQRYMYAGFGTNYGDVSFGRQDTATVMISQMSDISTYSGGQKTFTQAGDEQINNTFLYTGNFLNDALIVKADLVLGDEEDTDGYGVAAKYTLPMGLGFAIGYTANQGEAAVTDGALDDEYQLIGGVNYTNDHLYLAATYTAGETAQVLDAGKSTDFQGVEATAQYKFDNQFRVITTYAYQEIDDEDSQNWLELTGGYDFTNNIYAYMSYRLNMLDDDNNTATETYDEDSLRLGLLYQF</sequence>
<feature type="signal peptide" evidence="5">
    <location>
        <begin position="1"/>
        <end position="21"/>
    </location>
</feature>
<evidence type="ECO:0000256" key="3">
    <source>
        <dbReference type="ARBA" id="ARBA00022729"/>
    </source>
</evidence>
<dbReference type="AlphaFoldDB" id="A0A557PHC6"/>
<accession>A0A557PHC6</accession>
<dbReference type="InterPro" id="IPR033900">
    <property type="entry name" value="Gram_neg_porin_domain"/>
</dbReference>
<evidence type="ECO:0000256" key="2">
    <source>
        <dbReference type="ARBA" id="ARBA00007539"/>
    </source>
</evidence>
<keyword evidence="3 5" id="KW-0732">Signal</keyword>
<dbReference type="InterPro" id="IPR001897">
    <property type="entry name" value="Porin_gammaproteobac"/>
</dbReference>
<dbReference type="PRINTS" id="PR00183">
    <property type="entry name" value="ECOLIPORIN"/>
</dbReference>
<name>A0A557PHC6_9VIBR</name>
<feature type="domain" description="Porin" evidence="6">
    <location>
        <begin position="10"/>
        <end position="314"/>
    </location>
</feature>
<protein>
    <submittedName>
        <fullName evidence="7">Porin</fullName>
    </submittedName>
</protein>
<feature type="chain" id="PRO_5021820996" evidence="5">
    <location>
        <begin position="22"/>
        <end position="339"/>
    </location>
</feature>
<dbReference type="InterPro" id="IPR023614">
    <property type="entry name" value="Porin_dom_sf"/>
</dbReference>
<dbReference type="GO" id="GO:0034220">
    <property type="term" value="P:monoatomic ion transmembrane transport"/>
    <property type="evidence" value="ECO:0007669"/>
    <property type="project" value="InterPro"/>
</dbReference>
<gene>
    <name evidence="7" type="ORF">FOF44_00940</name>
</gene>
<proteinExistence type="inferred from homology"/>
<dbReference type="GO" id="GO:0015288">
    <property type="term" value="F:porin activity"/>
    <property type="evidence" value="ECO:0007669"/>
    <property type="project" value="InterPro"/>
</dbReference>
<reference evidence="7 8" key="1">
    <citation type="submission" date="2019-07" db="EMBL/GenBank/DDBJ databases">
        <title>The draft genome sequence of Vibrio algivorus M1486.</title>
        <authorList>
            <person name="Meng X."/>
        </authorList>
    </citation>
    <scope>NUCLEOTIDE SEQUENCE [LARGE SCALE GENOMIC DNA]</scope>
    <source>
        <strain evidence="7 8">M1486</strain>
    </source>
</reference>
<evidence type="ECO:0000313" key="8">
    <source>
        <dbReference type="Proteomes" id="UP000319828"/>
    </source>
</evidence>
<dbReference type="EMBL" id="VMKJ01000001">
    <property type="protein sequence ID" value="TVO40055.1"/>
    <property type="molecule type" value="Genomic_DNA"/>
</dbReference>
<comment type="caution">
    <text evidence="7">The sequence shown here is derived from an EMBL/GenBank/DDBJ whole genome shotgun (WGS) entry which is preliminary data.</text>
</comment>
<dbReference type="InterPro" id="IPR050298">
    <property type="entry name" value="Gram-neg_bact_OMP"/>
</dbReference>
<comment type="subcellular location">
    <subcellularLocation>
        <location evidence="1">Cell outer membrane</location>
        <topology evidence="1">Multi-pass membrane protein</topology>
    </subcellularLocation>
</comment>
<dbReference type="OrthoDB" id="6212428at2"/>
<dbReference type="Proteomes" id="UP000319828">
    <property type="component" value="Unassembled WGS sequence"/>
</dbReference>
<dbReference type="Pfam" id="PF13609">
    <property type="entry name" value="Porin_4"/>
    <property type="match status" value="1"/>
</dbReference>
<dbReference type="SUPFAM" id="SSF56935">
    <property type="entry name" value="Porins"/>
    <property type="match status" value="1"/>
</dbReference>
<evidence type="ECO:0000259" key="6">
    <source>
        <dbReference type="Pfam" id="PF13609"/>
    </source>
</evidence>
<dbReference type="CDD" id="cd00342">
    <property type="entry name" value="gram_neg_porins"/>
    <property type="match status" value="1"/>
</dbReference>
<dbReference type="PANTHER" id="PTHR34501:SF2">
    <property type="entry name" value="OUTER MEMBRANE PORIN F-RELATED"/>
    <property type="match status" value="1"/>
</dbReference>
<dbReference type="RefSeq" id="WP_144229798.1">
    <property type="nucleotide sequence ID" value="NZ_CANNCB010000004.1"/>
</dbReference>
<keyword evidence="4" id="KW-0472">Membrane</keyword>
<evidence type="ECO:0000256" key="5">
    <source>
        <dbReference type="SAM" id="SignalP"/>
    </source>
</evidence>
<comment type="similarity">
    <text evidence="2">Belongs to the Gram-negative porin family.</text>
</comment>